<proteinExistence type="inferred from homology"/>
<organism evidence="12 13">
    <name type="scientific">Halomonas citrativorans</name>
    <dbReference type="NCBI Taxonomy" id="2742612"/>
    <lineage>
        <taxon>Bacteria</taxon>
        <taxon>Pseudomonadati</taxon>
        <taxon>Pseudomonadota</taxon>
        <taxon>Gammaproteobacteria</taxon>
        <taxon>Oceanospirillales</taxon>
        <taxon>Halomonadaceae</taxon>
        <taxon>Halomonas</taxon>
    </lineage>
</organism>
<evidence type="ECO:0000256" key="4">
    <source>
        <dbReference type="ARBA" id="ARBA00022741"/>
    </source>
</evidence>
<reference evidence="12 13" key="1">
    <citation type="submission" date="2017-02" db="EMBL/GenBank/DDBJ databases">
        <authorList>
            <person name="Dridi B."/>
        </authorList>
    </citation>
    <scope>NUCLEOTIDE SEQUENCE [LARGE SCALE GENOMIC DNA]</scope>
    <source>
        <strain evidence="12 13">JB380</strain>
    </source>
</reference>
<keyword evidence="6 8" id="KW-0460">Magnesium</keyword>
<comment type="caution">
    <text evidence="12">The sequence shown here is derived from an EMBL/GenBank/DDBJ whole genome shotgun (WGS) entry which is preliminary data.</text>
</comment>
<dbReference type="GO" id="GO:0008795">
    <property type="term" value="F:NAD+ synthase activity"/>
    <property type="evidence" value="ECO:0007669"/>
    <property type="project" value="UniProtKB-UniRule"/>
</dbReference>
<keyword evidence="2 8" id="KW-0436">Ligase</keyword>
<feature type="binding site" evidence="8">
    <location>
        <position position="186"/>
    </location>
    <ligand>
        <name>deamido-NAD(+)</name>
        <dbReference type="ChEBI" id="CHEBI:58437"/>
        <note>ligand shared between two neighboring subunits</note>
    </ligand>
</feature>
<keyword evidence="5 8" id="KW-0067">ATP-binding</keyword>
<evidence type="ECO:0000313" key="13">
    <source>
        <dbReference type="Proteomes" id="UP000196331"/>
    </source>
</evidence>
<dbReference type="InterPro" id="IPR022310">
    <property type="entry name" value="NAD/GMP_synthase"/>
</dbReference>
<feature type="binding site" description="in other chain" evidence="8">
    <location>
        <position position="179"/>
    </location>
    <ligand>
        <name>deamido-NAD(+)</name>
        <dbReference type="ChEBI" id="CHEBI:58437"/>
        <note>ligand shared between two neighboring subunits</note>
    </ligand>
</feature>
<dbReference type="Pfam" id="PF02540">
    <property type="entry name" value="NAD_synthase"/>
    <property type="match status" value="1"/>
</dbReference>
<gene>
    <name evidence="8" type="primary">nadE</name>
    <name evidence="12" type="ORF">CZ787_12995</name>
</gene>
<feature type="binding site" description="in other chain" evidence="8">
    <location>
        <begin position="266"/>
        <end position="267"/>
    </location>
    <ligand>
        <name>deamido-NAD(+)</name>
        <dbReference type="ChEBI" id="CHEBI:58437"/>
        <note>ligand shared between two neighboring subunits</note>
    </ligand>
</feature>
<feature type="binding site" evidence="8">
    <location>
        <position position="171"/>
    </location>
    <ligand>
        <name>Mg(2+)</name>
        <dbReference type="ChEBI" id="CHEBI:18420"/>
    </ligand>
</feature>
<feature type="domain" description="NAD/GMP synthase" evidence="11">
    <location>
        <begin position="27"/>
        <end position="271"/>
    </location>
</feature>
<evidence type="ECO:0000256" key="2">
    <source>
        <dbReference type="ARBA" id="ARBA00022598"/>
    </source>
</evidence>
<evidence type="ECO:0000259" key="11">
    <source>
        <dbReference type="Pfam" id="PF02540"/>
    </source>
</evidence>
<feature type="binding site" evidence="8">
    <location>
        <position position="166"/>
    </location>
    <ligand>
        <name>ATP</name>
        <dbReference type="ChEBI" id="CHEBI:30616"/>
    </ligand>
</feature>
<evidence type="ECO:0000256" key="10">
    <source>
        <dbReference type="RuleBase" id="RU003812"/>
    </source>
</evidence>
<dbReference type="CDD" id="cd00553">
    <property type="entry name" value="NAD_synthase"/>
    <property type="match status" value="1"/>
</dbReference>
<dbReference type="OrthoDB" id="3266517at2"/>
<dbReference type="Proteomes" id="UP000196331">
    <property type="component" value="Unassembled WGS sequence"/>
</dbReference>
<dbReference type="Gene3D" id="3.40.50.620">
    <property type="entry name" value="HUPs"/>
    <property type="match status" value="1"/>
</dbReference>
<evidence type="ECO:0000256" key="1">
    <source>
        <dbReference type="ARBA" id="ARBA00005859"/>
    </source>
</evidence>
<dbReference type="GO" id="GO:0004359">
    <property type="term" value="F:glutaminase activity"/>
    <property type="evidence" value="ECO:0007669"/>
    <property type="project" value="InterPro"/>
</dbReference>
<dbReference type="AlphaFoldDB" id="A0A1R4I2P4"/>
<feature type="binding site" evidence="8">
    <location>
        <begin position="49"/>
        <end position="56"/>
    </location>
    <ligand>
        <name>ATP</name>
        <dbReference type="ChEBI" id="CHEBI:30616"/>
    </ligand>
</feature>
<protein>
    <recommendedName>
        <fullName evidence="8 10">NH(3)-dependent NAD(+) synthetase</fullName>
        <ecNumber evidence="8 10">6.3.1.5</ecNumber>
    </recommendedName>
</protein>
<keyword evidence="4 8" id="KW-0547">Nucleotide-binding</keyword>
<dbReference type="GO" id="GO:0046872">
    <property type="term" value="F:metal ion binding"/>
    <property type="evidence" value="ECO:0007669"/>
    <property type="project" value="UniProtKB-KW"/>
</dbReference>
<keyword evidence="3 8" id="KW-0479">Metal-binding</keyword>
<dbReference type="EMBL" id="FUKM01000050">
    <property type="protein sequence ID" value="SJN14009.1"/>
    <property type="molecule type" value="Genomic_DNA"/>
</dbReference>
<dbReference type="NCBIfam" id="TIGR00552">
    <property type="entry name" value="nadE"/>
    <property type="match status" value="1"/>
</dbReference>
<feature type="binding site" evidence="8">
    <location>
        <position position="55"/>
    </location>
    <ligand>
        <name>Mg(2+)</name>
        <dbReference type="ChEBI" id="CHEBI:18420"/>
    </ligand>
</feature>
<dbReference type="GO" id="GO:0009435">
    <property type="term" value="P:NAD+ biosynthetic process"/>
    <property type="evidence" value="ECO:0007669"/>
    <property type="project" value="UniProtKB-UniRule"/>
</dbReference>
<sequence>MVDQQATQSHIQTVLQVKPRIDPQQEVDKRVDFLCREMIDTGQHALVLGISGGVDSTVGGRLAQLAVNKAREQGIDASFYAMRLPYGTQQDEDDAQKALSFIDPDHVLTVNVKPASDALLTALEEGGLTFRDDAHRDFVLGNIKARQRMVTQYAAAGARSGLVVGTDQAAEALMGFFTKYGDGACDVAPLTGLTKRQVRDVGAALGAPAALVEKQPTADLETLKPQLADEVALGVTYVDIDAFLVGDAISDEAYTTIIDTYTRTEHKRQLPKTP</sequence>
<comment type="pathway">
    <text evidence="8">Cofactor biosynthesis; NAD(+) biosynthesis; NAD(+) from deamido-NAD(+) (ammonia route): step 1/1.</text>
</comment>
<dbReference type="HAMAP" id="MF_00193">
    <property type="entry name" value="NadE_ammonia_dep"/>
    <property type="match status" value="1"/>
</dbReference>
<dbReference type="UniPathway" id="UPA00253">
    <property type="reaction ID" value="UER00333"/>
</dbReference>
<evidence type="ECO:0000256" key="8">
    <source>
        <dbReference type="HAMAP-Rule" id="MF_00193"/>
    </source>
</evidence>
<comment type="similarity">
    <text evidence="1 8 9">Belongs to the NAD synthetase family.</text>
</comment>
<dbReference type="GO" id="GO:0005524">
    <property type="term" value="F:ATP binding"/>
    <property type="evidence" value="ECO:0007669"/>
    <property type="project" value="UniProtKB-UniRule"/>
</dbReference>
<feature type="binding site" evidence="8">
    <location>
        <position position="195"/>
    </location>
    <ligand>
        <name>ATP</name>
        <dbReference type="ChEBI" id="CHEBI:30616"/>
    </ligand>
</feature>
<evidence type="ECO:0000256" key="7">
    <source>
        <dbReference type="ARBA" id="ARBA00023027"/>
    </source>
</evidence>
<evidence type="ECO:0000256" key="9">
    <source>
        <dbReference type="RuleBase" id="RU003811"/>
    </source>
</evidence>
<dbReference type="InterPro" id="IPR003694">
    <property type="entry name" value="NAD_synthase"/>
</dbReference>
<dbReference type="GO" id="GO:0005737">
    <property type="term" value="C:cytoplasm"/>
    <property type="evidence" value="ECO:0007669"/>
    <property type="project" value="InterPro"/>
</dbReference>
<dbReference type="GO" id="GO:0003952">
    <property type="term" value="F:NAD+ synthase (glutamine-hydrolyzing) activity"/>
    <property type="evidence" value="ECO:0007669"/>
    <property type="project" value="InterPro"/>
</dbReference>
<dbReference type="EC" id="6.3.1.5" evidence="8 10"/>
<evidence type="ECO:0000256" key="3">
    <source>
        <dbReference type="ARBA" id="ARBA00022723"/>
    </source>
</evidence>
<comment type="catalytic activity">
    <reaction evidence="8 10">
        <text>deamido-NAD(+) + NH4(+) + ATP = AMP + diphosphate + NAD(+) + H(+)</text>
        <dbReference type="Rhea" id="RHEA:21188"/>
        <dbReference type="ChEBI" id="CHEBI:15378"/>
        <dbReference type="ChEBI" id="CHEBI:28938"/>
        <dbReference type="ChEBI" id="CHEBI:30616"/>
        <dbReference type="ChEBI" id="CHEBI:33019"/>
        <dbReference type="ChEBI" id="CHEBI:57540"/>
        <dbReference type="ChEBI" id="CHEBI:58437"/>
        <dbReference type="ChEBI" id="CHEBI:456215"/>
        <dbReference type="EC" id="6.3.1.5"/>
    </reaction>
</comment>
<comment type="function">
    <text evidence="8">Catalyzes the ATP-dependent amidation of deamido-NAD to form NAD. Uses ammonia as a nitrogen source.</text>
</comment>
<dbReference type="InterPro" id="IPR014729">
    <property type="entry name" value="Rossmann-like_a/b/a_fold"/>
</dbReference>
<accession>A0A1R4I2P4</accession>
<name>A0A1R4I2P4_9GAMM</name>
<dbReference type="SUPFAM" id="SSF52402">
    <property type="entry name" value="Adenine nucleotide alpha hydrolases-like"/>
    <property type="match status" value="1"/>
</dbReference>
<dbReference type="PANTHER" id="PTHR23090">
    <property type="entry name" value="NH 3 /GLUTAMINE-DEPENDENT NAD + SYNTHETASE"/>
    <property type="match status" value="1"/>
</dbReference>
<dbReference type="InterPro" id="IPR022926">
    <property type="entry name" value="NH(3)-dep_NAD(+)_synth"/>
</dbReference>
<evidence type="ECO:0000256" key="5">
    <source>
        <dbReference type="ARBA" id="ARBA00022840"/>
    </source>
</evidence>
<evidence type="ECO:0000313" key="12">
    <source>
        <dbReference type="EMBL" id="SJN14009.1"/>
    </source>
</evidence>
<keyword evidence="7 8" id="KW-0520">NAD</keyword>
<dbReference type="NCBIfam" id="NF001979">
    <property type="entry name" value="PRK00768.1"/>
    <property type="match status" value="1"/>
</dbReference>
<feature type="binding site" evidence="8">
    <location>
        <position position="217"/>
    </location>
    <ligand>
        <name>ATP</name>
        <dbReference type="ChEBI" id="CHEBI:30616"/>
    </ligand>
</feature>
<comment type="subunit">
    <text evidence="8">Homodimer.</text>
</comment>
<dbReference type="PANTHER" id="PTHR23090:SF7">
    <property type="entry name" value="NH(3)-DEPENDENT NAD(+) SYNTHETASE"/>
    <property type="match status" value="1"/>
</dbReference>
<feature type="binding site" description="in other chain" evidence="8">
    <location>
        <position position="146"/>
    </location>
    <ligand>
        <name>deamido-NAD(+)</name>
        <dbReference type="ChEBI" id="CHEBI:58437"/>
        <note>ligand shared between two neighboring subunits</note>
    </ligand>
</feature>
<evidence type="ECO:0000256" key="6">
    <source>
        <dbReference type="ARBA" id="ARBA00022842"/>
    </source>
</evidence>
<dbReference type="RefSeq" id="WP_087109740.1">
    <property type="nucleotide sequence ID" value="NZ_FUKM01000050.1"/>
</dbReference>